<proteinExistence type="predicted"/>
<organism evidence="1">
    <name type="scientific">Atrato Sobemo-like virus 2</name>
    <dbReference type="NCBI Taxonomy" id="2689348"/>
    <lineage>
        <taxon>Viruses</taxon>
        <taxon>Riboviria</taxon>
        <taxon>Orthornavirae</taxon>
        <taxon>Pisuviricota</taxon>
        <taxon>Pisoniviricetes</taxon>
        <taxon>Sobelivirales</taxon>
        <taxon>Solemoviridae</taxon>
    </lineage>
</organism>
<reference evidence="1" key="1">
    <citation type="submission" date="2019-10" db="EMBL/GenBank/DDBJ databases">
        <authorList>
            <person name="Nitsche A."/>
            <person name="Hankeln T."/>
            <person name="Acosta O."/>
            <person name="Velez I.D."/>
            <person name="Schiemann D.J."/>
        </authorList>
    </citation>
    <scope>NUCLEOTIDE SEQUENCE</scope>
    <source>
        <strain evidence="1">Cx 1773-43</strain>
    </source>
</reference>
<name>A0A6B9KGE4_9VIRU</name>
<dbReference type="EMBL" id="MN661090">
    <property type="protein sequence ID" value="QHA33890.1"/>
    <property type="molecule type" value="Genomic_RNA"/>
</dbReference>
<accession>A0A6B9KGE4</accession>
<protein>
    <submittedName>
        <fullName evidence="1">Uncharacterized protein</fullName>
    </submittedName>
</protein>
<evidence type="ECO:0000313" key="1">
    <source>
        <dbReference type="EMBL" id="QHA33890.1"/>
    </source>
</evidence>
<sequence>MTFTWTPPGSWVYTGSNIREYTVMVKTETNGYSNAVSDVPDNFKFDQGFPEVDSLAVGPALPRVRTEGFNLKVTLYLVLPEAITQYTDWASRLEFGVFGTSDQRNVMKGDIDMSIDVTQIATNLGIWATSQFLEGDNRRLGIRKIASAIIQPKYPVRIGITFTIPFSDMPTQSFDVTVAVTAALKMFAGALRFHRLIPRTRRRAVQPPLMIDNHRTWE</sequence>